<dbReference type="PANTHER" id="PTHR23510">
    <property type="entry name" value="INNER MEMBRANE TRANSPORT PROTEIN YAJR"/>
    <property type="match status" value="1"/>
</dbReference>
<evidence type="ECO:0000259" key="7">
    <source>
        <dbReference type="PROSITE" id="PS50850"/>
    </source>
</evidence>
<keyword evidence="4 6" id="KW-1133">Transmembrane helix</keyword>
<feature type="transmembrane region" description="Helical" evidence="6">
    <location>
        <begin position="428"/>
        <end position="451"/>
    </location>
</feature>
<dbReference type="InterPro" id="IPR020846">
    <property type="entry name" value="MFS_dom"/>
</dbReference>
<evidence type="ECO:0000256" key="5">
    <source>
        <dbReference type="ARBA" id="ARBA00023136"/>
    </source>
</evidence>
<dbReference type="GO" id="GO:0012505">
    <property type="term" value="C:endomembrane system"/>
    <property type="evidence" value="ECO:0007669"/>
    <property type="project" value="UniProtKB-SubCell"/>
</dbReference>
<dbReference type="SUPFAM" id="SSF103473">
    <property type="entry name" value="MFS general substrate transporter"/>
    <property type="match status" value="1"/>
</dbReference>
<dbReference type="InterPro" id="IPR011701">
    <property type="entry name" value="MFS"/>
</dbReference>
<dbReference type="GO" id="GO:0005765">
    <property type="term" value="C:lysosomal membrane"/>
    <property type="evidence" value="ECO:0007669"/>
    <property type="project" value="TreeGrafter"/>
</dbReference>
<proteinExistence type="predicted"/>
<keyword evidence="2" id="KW-0813">Transport</keyword>
<keyword evidence="9" id="KW-1185">Reference proteome</keyword>
<feature type="transmembrane region" description="Helical" evidence="6">
    <location>
        <begin position="36"/>
        <end position="58"/>
    </location>
</feature>
<gene>
    <name evidence="8" type="ORF">HCN44_008774</name>
</gene>
<evidence type="ECO:0000256" key="6">
    <source>
        <dbReference type="SAM" id="Phobius"/>
    </source>
</evidence>
<feature type="transmembrane region" description="Helical" evidence="6">
    <location>
        <begin position="391"/>
        <end position="416"/>
    </location>
</feature>
<dbReference type="InterPro" id="IPR051068">
    <property type="entry name" value="MFS_Domain-Containing_Protein"/>
</dbReference>
<sequence>MDFIKKKLFKRENQVAIDDDLETWTEKCERKKSIHIIHFTMFLMTLGFSIVLTGGWPYLKKLDHQADKRFWSYVVAANPLGAMLFAPLIGWWGNIRGSPTLPMIVTLSLFVISSSFYSLLDVLPIDNKKYYMIATRFFVGVSAANIAVARAYLSAATKSSERTHAVSMLALAQVIGFAIGPVIQSLVTELGEEGYKFMGISFNMYTTPGWINSMMGIFNIILFLPCCFKQHKIAAREAMKEQGKSTEKEAWKELKPDSWAAVTLIGANFVLVFNFVLLETLATLLTMEQFAWSAQESTMYMGWLMGIGAFVACFIFLGIEPLCKIFAERKVMLWGGFFMMVIGRVLYIPWGTEPPKIAYINLTLISNDNYTLPPGCPSTQEWCFTIPQMTILQFIIGYGFTTLGYPIGVTLAQTIFSKILGPRPQGVWMGMMTGAGSASRVMGPIIVETIYTNFGTYYTWNITGATLVAAMIGILIVDKRLIPKLKDTKINSDNNNHCVLIFNEKNIEMQPLNQKITNEIN</sequence>
<feature type="transmembrane region" description="Helical" evidence="6">
    <location>
        <begin position="131"/>
        <end position="153"/>
    </location>
</feature>
<keyword evidence="5 6" id="KW-0472">Membrane</keyword>
<dbReference type="InterPro" id="IPR036259">
    <property type="entry name" value="MFS_trans_sf"/>
</dbReference>
<comment type="caution">
    <text evidence="8">The sequence shown here is derived from an EMBL/GenBank/DDBJ whole genome shotgun (WGS) entry which is preliminary data.</text>
</comment>
<name>A0A834XTR6_APHGI</name>
<dbReference type="AlphaFoldDB" id="A0A834XTR6"/>
<feature type="transmembrane region" description="Helical" evidence="6">
    <location>
        <begin position="331"/>
        <end position="350"/>
    </location>
</feature>
<dbReference type="CDD" id="cd17326">
    <property type="entry name" value="MFS_MFSD8"/>
    <property type="match status" value="1"/>
</dbReference>
<feature type="domain" description="Major facilitator superfamily (MFS) profile" evidence="7">
    <location>
        <begin position="33"/>
        <end position="482"/>
    </location>
</feature>
<evidence type="ECO:0000256" key="4">
    <source>
        <dbReference type="ARBA" id="ARBA00022989"/>
    </source>
</evidence>
<dbReference type="GO" id="GO:0022857">
    <property type="term" value="F:transmembrane transporter activity"/>
    <property type="evidence" value="ECO:0007669"/>
    <property type="project" value="InterPro"/>
</dbReference>
<feature type="transmembrane region" description="Helical" evidence="6">
    <location>
        <begin position="298"/>
        <end position="319"/>
    </location>
</feature>
<protein>
    <recommendedName>
        <fullName evidence="7">Major facilitator superfamily (MFS) profile domain-containing protein</fullName>
    </recommendedName>
</protein>
<dbReference type="EMBL" id="JACMRX010000004">
    <property type="protein sequence ID" value="KAF7991462.1"/>
    <property type="molecule type" value="Genomic_DNA"/>
</dbReference>
<reference evidence="8 9" key="1">
    <citation type="submission" date="2020-08" db="EMBL/GenBank/DDBJ databases">
        <title>Aphidius gifuensis genome sequencing and assembly.</title>
        <authorList>
            <person name="Du Z."/>
        </authorList>
    </citation>
    <scope>NUCLEOTIDE SEQUENCE [LARGE SCALE GENOMIC DNA]</scope>
    <source>
        <strain evidence="8">YNYX2018</strain>
        <tissue evidence="8">Adults</tissue>
    </source>
</reference>
<dbReference type="PROSITE" id="PS50850">
    <property type="entry name" value="MFS"/>
    <property type="match status" value="1"/>
</dbReference>
<comment type="subcellular location">
    <subcellularLocation>
        <location evidence="1">Endomembrane system</location>
        <topology evidence="1">Multi-pass membrane protein</topology>
    </subcellularLocation>
</comment>
<dbReference type="Proteomes" id="UP000639338">
    <property type="component" value="Unassembled WGS sequence"/>
</dbReference>
<evidence type="ECO:0000256" key="2">
    <source>
        <dbReference type="ARBA" id="ARBA00022448"/>
    </source>
</evidence>
<feature type="transmembrane region" description="Helical" evidence="6">
    <location>
        <begin position="258"/>
        <end position="278"/>
    </location>
</feature>
<keyword evidence="3 6" id="KW-0812">Transmembrane</keyword>
<feature type="transmembrane region" description="Helical" evidence="6">
    <location>
        <begin position="457"/>
        <end position="477"/>
    </location>
</feature>
<evidence type="ECO:0000313" key="8">
    <source>
        <dbReference type="EMBL" id="KAF7991462.1"/>
    </source>
</evidence>
<feature type="transmembrane region" description="Helical" evidence="6">
    <location>
        <begin position="165"/>
        <end position="187"/>
    </location>
</feature>
<evidence type="ECO:0000313" key="9">
    <source>
        <dbReference type="Proteomes" id="UP000639338"/>
    </source>
</evidence>
<dbReference type="Pfam" id="PF07690">
    <property type="entry name" value="MFS_1"/>
    <property type="match status" value="1"/>
</dbReference>
<feature type="transmembrane region" description="Helical" evidence="6">
    <location>
        <begin position="70"/>
        <end position="93"/>
    </location>
</feature>
<dbReference type="Gene3D" id="1.20.1250.20">
    <property type="entry name" value="MFS general substrate transporter like domains"/>
    <property type="match status" value="1"/>
</dbReference>
<organism evidence="8 9">
    <name type="scientific">Aphidius gifuensis</name>
    <name type="common">Parasitoid wasp</name>
    <dbReference type="NCBI Taxonomy" id="684658"/>
    <lineage>
        <taxon>Eukaryota</taxon>
        <taxon>Metazoa</taxon>
        <taxon>Ecdysozoa</taxon>
        <taxon>Arthropoda</taxon>
        <taxon>Hexapoda</taxon>
        <taxon>Insecta</taxon>
        <taxon>Pterygota</taxon>
        <taxon>Neoptera</taxon>
        <taxon>Endopterygota</taxon>
        <taxon>Hymenoptera</taxon>
        <taxon>Apocrita</taxon>
        <taxon>Ichneumonoidea</taxon>
        <taxon>Braconidae</taxon>
        <taxon>Aphidiinae</taxon>
        <taxon>Aphidius</taxon>
    </lineage>
</organism>
<feature type="transmembrane region" description="Helical" evidence="6">
    <location>
        <begin position="100"/>
        <end position="119"/>
    </location>
</feature>
<dbReference type="PANTHER" id="PTHR23510:SF3">
    <property type="entry name" value="MAJOR FACILITATOR SUPERFAMILY DOMAIN-CONTAINING PROTEIN 8"/>
    <property type="match status" value="1"/>
</dbReference>
<evidence type="ECO:0000256" key="1">
    <source>
        <dbReference type="ARBA" id="ARBA00004127"/>
    </source>
</evidence>
<evidence type="ECO:0000256" key="3">
    <source>
        <dbReference type="ARBA" id="ARBA00022692"/>
    </source>
</evidence>
<dbReference type="OrthoDB" id="370281at2759"/>
<feature type="transmembrane region" description="Helical" evidence="6">
    <location>
        <begin position="207"/>
        <end position="228"/>
    </location>
</feature>
<accession>A0A834XTR6</accession>